<evidence type="ECO:0000256" key="5">
    <source>
        <dbReference type="RuleBase" id="RU361153"/>
    </source>
</evidence>
<dbReference type="AlphaFoldDB" id="A0A0F4GT85"/>
<keyword evidence="4" id="KW-0961">Cell wall biogenesis/degradation</keyword>
<evidence type="ECO:0000313" key="9">
    <source>
        <dbReference type="Proteomes" id="UP000033647"/>
    </source>
</evidence>
<dbReference type="PANTHER" id="PTHR31297:SF43">
    <property type="entry name" value="GLUCAN 1,3-BETA-GLUCOSIDASE 3"/>
    <property type="match status" value="1"/>
</dbReference>
<feature type="region of interest" description="Disordered" evidence="6">
    <location>
        <begin position="13"/>
        <end position="38"/>
    </location>
</feature>
<dbReference type="EMBL" id="LAFY01000321">
    <property type="protein sequence ID" value="KJY00434.1"/>
    <property type="molecule type" value="Genomic_DNA"/>
</dbReference>
<organism evidence="8 9">
    <name type="scientific">Zymoseptoria brevis</name>
    <dbReference type="NCBI Taxonomy" id="1047168"/>
    <lineage>
        <taxon>Eukaryota</taxon>
        <taxon>Fungi</taxon>
        <taxon>Dikarya</taxon>
        <taxon>Ascomycota</taxon>
        <taxon>Pezizomycotina</taxon>
        <taxon>Dothideomycetes</taxon>
        <taxon>Dothideomycetidae</taxon>
        <taxon>Mycosphaerellales</taxon>
        <taxon>Mycosphaerellaceae</taxon>
        <taxon>Zymoseptoria</taxon>
    </lineage>
</organism>
<dbReference type="GO" id="GO:0005737">
    <property type="term" value="C:cytoplasm"/>
    <property type="evidence" value="ECO:0007669"/>
    <property type="project" value="UniProtKB-ARBA"/>
</dbReference>
<dbReference type="OrthoDB" id="1887033at2759"/>
<dbReference type="SUPFAM" id="SSF51445">
    <property type="entry name" value="(Trans)glycosidases"/>
    <property type="match status" value="1"/>
</dbReference>
<dbReference type="FunFam" id="3.20.20.80:FF:000100">
    <property type="entry name" value="Glycoside hydrolase superfamily"/>
    <property type="match status" value="1"/>
</dbReference>
<dbReference type="STRING" id="1047168.A0A0F4GT85"/>
<accession>A0A0F4GT85</accession>
<keyword evidence="2 5" id="KW-0378">Hydrolase</keyword>
<dbReference type="InterPro" id="IPR050386">
    <property type="entry name" value="Glycosyl_hydrolase_5"/>
</dbReference>
<keyword evidence="9" id="KW-1185">Reference proteome</keyword>
<dbReference type="GO" id="GO:0005576">
    <property type="term" value="C:extracellular region"/>
    <property type="evidence" value="ECO:0007669"/>
    <property type="project" value="TreeGrafter"/>
</dbReference>
<feature type="compositionally biased region" description="Basic and acidic residues" evidence="6">
    <location>
        <begin position="13"/>
        <end position="28"/>
    </location>
</feature>
<feature type="domain" description="Glycoside hydrolase family 5" evidence="7">
    <location>
        <begin position="97"/>
        <end position="382"/>
    </location>
</feature>
<dbReference type="GO" id="GO:0009986">
    <property type="term" value="C:cell surface"/>
    <property type="evidence" value="ECO:0007669"/>
    <property type="project" value="TreeGrafter"/>
</dbReference>
<evidence type="ECO:0000256" key="2">
    <source>
        <dbReference type="ARBA" id="ARBA00022801"/>
    </source>
</evidence>
<dbReference type="Pfam" id="PF00150">
    <property type="entry name" value="Cellulase"/>
    <property type="match status" value="1"/>
</dbReference>
<protein>
    <submittedName>
        <fullName evidence="8">Glucan 1,3-beta-glucosidase like protein</fullName>
    </submittedName>
</protein>
<name>A0A0F4GT85_9PEZI</name>
<reference evidence="8 9" key="1">
    <citation type="submission" date="2015-03" db="EMBL/GenBank/DDBJ databases">
        <title>RNA-seq based gene annotation and comparative genomics of four Zymoseptoria species reveal species-specific pathogenicity related genes and transposable element activity.</title>
        <authorList>
            <person name="Grandaubert J."/>
            <person name="Bhattacharyya A."/>
            <person name="Stukenbrock E.H."/>
        </authorList>
    </citation>
    <scope>NUCLEOTIDE SEQUENCE [LARGE SCALE GENOMIC DNA]</scope>
    <source>
        <strain evidence="8 9">Zb18110</strain>
    </source>
</reference>
<dbReference type="GO" id="GO:0071555">
    <property type="term" value="P:cell wall organization"/>
    <property type="evidence" value="ECO:0007669"/>
    <property type="project" value="UniProtKB-KW"/>
</dbReference>
<evidence type="ECO:0000256" key="3">
    <source>
        <dbReference type="ARBA" id="ARBA00023295"/>
    </source>
</evidence>
<keyword evidence="3 5" id="KW-0326">Glycosidase</keyword>
<dbReference type="InterPro" id="IPR017853">
    <property type="entry name" value="GH"/>
</dbReference>
<gene>
    <name evidence="8" type="ORF">TI39_contig329g00034</name>
</gene>
<dbReference type="GO" id="GO:0046557">
    <property type="term" value="F:glucan endo-1,6-beta-glucosidase activity"/>
    <property type="evidence" value="ECO:0007669"/>
    <property type="project" value="TreeGrafter"/>
</dbReference>
<evidence type="ECO:0000259" key="7">
    <source>
        <dbReference type="Pfam" id="PF00150"/>
    </source>
</evidence>
<comment type="caution">
    <text evidence="8">The sequence shown here is derived from an EMBL/GenBank/DDBJ whole genome shotgun (WGS) entry which is preliminary data.</text>
</comment>
<comment type="similarity">
    <text evidence="1 5">Belongs to the glycosyl hydrolase 5 (cellulase A) family.</text>
</comment>
<dbReference type="GO" id="GO:0009251">
    <property type="term" value="P:glucan catabolic process"/>
    <property type="evidence" value="ECO:0007669"/>
    <property type="project" value="TreeGrafter"/>
</dbReference>
<dbReference type="Gene3D" id="3.20.20.80">
    <property type="entry name" value="Glycosidases"/>
    <property type="match status" value="1"/>
</dbReference>
<dbReference type="Proteomes" id="UP000033647">
    <property type="component" value="Unassembled WGS sequence"/>
</dbReference>
<proteinExistence type="inferred from homology"/>
<evidence type="ECO:0000256" key="6">
    <source>
        <dbReference type="SAM" id="MobiDB-lite"/>
    </source>
</evidence>
<evidence type="ECO:0000256" key="1">
    <source>
        <dbReference type="ARBA" id="ARBA00005641"/>
    </source>
</evidence>
<evidence type="ECO:0000256" key="4">
    <source>
        <dbReference type="ARBA" id="ARBA00023316"/>
    </source>
</evidence>
<dbReference type="PANTHER" id="PTHR31297">
    <property type="entry name" value="GLUCAN ENDO-1,6-BETA-GLUCOSIDASE B"/>
    <property type="match status" value="1"/>
</dbReference>
<sequence>MLAKAKSAFEHTFHPRSKDQVATHDGTHDAPSTIKPPTPTDVVRYRYHHGTNLGSIFVQEMWLTGSMFAPDSTGISELAAVQGWIKCEGIDKTRARFDKHWQEYVSDADLDWLRDVAHCNSVRLPIGYFTLGPDFCRDTPFSAVADVYKNAWSAVKALVNRCHNRGIGVLVDLHGLPSGANGGDHSGTDSGVAQLWTSQPDKSLATRCVCYIFHELRCVDGILGVQIVNEAEANASGLYEWYSSVLAEVSKVDSTMPIYISDAWNFGQAVTWVQQKNRVQEYRKNPVVIDTHLYWCFSDDDKRKTPEQITAEVGTRLIELNGKSWSVLDRGAVNAVVGEYSCVLADESWNQSGGVSKDELAQKFGIAQSTHYQRNAAGSFFWTYRMDWMDYSGEWGFKQMNIQQAIKPPISLTFSIVEVQSRIAKAQGQRDDRRGQAYASHCQYWDTNDPSEKNEHWRFQLGWDIGFSDAMSFFSMRSQCNLQGGDKIGLLELWILKRLEESGQVGQYGWEFETGLRQGITGFVEAAGV</sequence>
<evidence type="ECO:0000313" key="8">
    <source>
        <dbReference type="EMBL" id="KJY00434.1"/>
    </source>
</evidence>
<dbReference type="InterPro" id="IPR001547">
    <property type="entry name" value="Glyco_hydro_5"/>
</dbReference>